<name>V5SBZ4_9HYPH</name>
<dbReference type="Pfam" id="PF12849">
    <property type="entry name" value="PBP_like_2"/>
    <property type="match status" value="1"/>
</dbReference>
<dbReference type="HOGENOM" id="CLU_026228_0_0_5"/>
<dbReference type="PATRIC" id="fig|1029756.8.peg.480"/>
<reference evidence="3 4" key="1">
    <citation type="journal article" date="2014" name="Genome Announc.">
        <title>Complete Genome Sequence of Hyphomicrobium nitrativorans Strain NL23, a Denitrifying Bacterium Isolated from Biofilm of a Methanol-Fed Denitrification System Treating Seawater at the Montreal Biodome.</title>
        <authorList>
            <person name="Martineau C."/>
            <person name="Villeneuve C."/>
            <person name="Mauffrey F."/>
            <person name="Villemur R."/>
        </authorList>
    </citation>
    <scope>NUCLEOTIDE SEQUENCE [LARGE SCALE GENOMIC DNA]</scope>
    <source>
        <strain evidence="3">NL23</strain>
    </source>
</reference>
<dbReference type="AlphaFoldDB" id="V5SBZ4"/>
<dbReference type="EMBL" id="CP006912">
    <property type="protein sequence ID" value="AHB47494.1"/>
    <property type="molecule type" value="Genomic_DNA"/>
</dbReference>
<dbReference type="PANTHER" id="PTHR30570">
    <property type="entry name" value="PERIPLASMIC PHOSPHATE BINDING COMPONENT OF PHOSPHATE ABC TRANSPORTER"/>
    <property type="match status" value="1"/>
</dbReference>
<dbReference type="OrthoDB" id="9790048at2"/>
<feature type="domain" description="PBP" evidence="2">
    <location>
        <begin position="29"/>
        <end position="321"/>
    </location>
</feature>
<dbReference type="PANTHER" id="PTHR30570:SF1">
    <property type="entry name" value="PHOSPHATE-BINDING PROTEIN PSTS"/>
    <property type="match status" value="1"/>
</dbReference>
<sequence length="355" mass="38019">MEISVNNRSIAYTSAAAVGMVAFACAALARDQVQIAGSSTVLPYANIVAEQFGKANDGIRTPIIESGGSGSGIKRFCEGLGEGTIDIANASRKIRESELEDCKKNGVTEIMEIQFGYDGIVFAVDAKSADWNVEPKDLYLALAAEVPKDGALVTNPYKTWKEVNDQLPDWPIVAYIPGEKHGTREVFEEKVLHEGCKATGGLDLHKAKAEGDDAAKKKAADKACLQVRKDGASVDIDGDYTETLARLSSNPTGVGVFGLSFYENNTDKLKVATLSGVSPSVETISSGQYPVSRPLQFYVKKAHIGTIPGLKEYVEYFVSDRMIGPEGPLAEYGLVPAPDDERKALQDAVSAAKTM</sequence>
<dbReference type="InterPro" id="IPR024370">
    <property type="entry name" value="PBP_domain"/>
</dbReference>
<dbReference type="Gene3D" id="3.40.190.10">
    <property type="entry name" value="Periplasmic binding protein-like II"/>
    <property type="match status" value="2"/>
</dbReference>
<evidence type="ECO:0000259" key="2">
    <source>
        <dbReference type="Pfam" id="PF12849"/>
    </source>
</evidence>
<evidence type="ECO:0000256" key="1">
    <source>
        <dbReference type="ARBA" id="ARBA00022729"/>
    </source>
</evidence>
<dbReference type="Proteomes" id="UP000018542">
    <property type="component" value="Chromosome"/>
</dbReference>
<accession>V5SBZ4</accession>
<proteinExistence type="predicted"/>
<gene>
    <name evidence="3" type="ORF">W911_02260</name>
</gene>
<dbReference type="KEGG" id="hni:W911_02260"/>
<dbReference type="InterPro" id="IPR050811">
    <property type="entry name" value="Phosphate_ABC_transporter"/>
</dbReference>
<evidence type="ECO:0000313" key="4">
    <source>
        <dbReference type="Proteomes" id="UP000018542"/>
    </source>
</evidence>
<organism evidence="3 4">
    <name type="scientific">Hyphomicrobium nitrativorans NL23</name>
    <dbReference type="NCBI Taxonomy" id="1029756"/>
    <lineage>
        <taxon>Bacteria</taxon>
        <taxon>Pseudomonadati</taxon>
        <taxon>Pseudomonadota</taxon>
        <taxon>Alphaproteobacteria</taxon>
        <taxon>Hyphomicrobiales</taxon>
        <taxon>Hyphomicrobiaceae</taxon>
        <taxon>Hyphomicrobium</taxon>
    </lineage>
</organism>
<evidence type="ECO:0000313" key="3">
    <source>
        <dbReference type="EMBL" id="AHB47494.1"/>
    </source>
</evidence>
<keyword evidence="1" id="KW-0732">Signal</keyword>
<dbReference type="RefSeq" id="WP_023785880.1">
    <property type="nucleotide sequence ID" value="NC_022997.1"/>
</dbReference>
<dbReference type="SUPFAM" id="SSF53850">
    <property type="entry name" value="Periplasmic binding protein-like II"/>
    <property type="match status" value="1"/>
</dbReference>
<protein>
    <submittedName>
        <fullName evidence="3">Phosphonate ABC transporter substrate-binding protein</fullName>
    </submittedName>
</protein>
<keyword evidence="4" id="KW-1185">Reference proteome</keyword>
<dbReference type="STRING" id="1029756.W911_02260"/>